<organism evidence="1 2">
    <name type="scientific">Candidatus Magasanikbacteria bacterium RIFCSPHIGHO2_01_FULL_33_34</name>
    <dbReference type="NCBI Taxonomy" id="1798671"/>
    <lineage>
        <taxon>Bacteria</taxon>
        <taxon>Candidatus Magasanikiibacteriota</taxon>
    </lineage>
</organism>
<evidence type="ECO:0000313" key="1">
    <source>
        <dbReference type="EMBL" id="OGH59790.1"/>
    </source>
</evidence>
<protein>
    <submittedName>
        <fullName evidence="1">Uncharacterized protein</fullName>
    </submittedName>
</protein>
<accession>A0A1F6LK61</accession>
<sequence>MSSKNQLTPTEELKHLCNFSVTDCVAHISEFTPGAIFFDKDDSETLIESLKLTPDLNGVIIDGLASLHRPGNLNDLLVSYNHTEEEMLEHMAKVPREEHVHWMFNKILDIQDEWLEKFRKALPNVKIIYSIDSDDFHANCERMLRVIVQSLGVKAKASQKSLELSKSILEKTLNGFGKQKTSSLESHLHELQIQREKYTKSRRKKRIEKVDQEIAEIKAYMATEAKRVELIAKLKVFKDAQDEKRIEQTEAELIAVTSIINAREKGLINTLAILNAEREMLTGIRGKQPERDALDIEIKKLTTEISTIQGQITNINTKIITIKKNLSLYREPETSPVYQRRVDDHVKRMYERFQIIGEKHDIQIVTKPDILVFNSLVIDYAHDRGRTWQPMPGRAKKLAESYHGLMDNYRENIKTILEEMESSVTDIDVIMESGHHGVFFARWQRLNLTPEEIRMQHVNTFDTGGSDGVKVVTFITGMPFEAQDQIAKHLNRGKPARTRGGKPIASASHPVFIRNQQRSVSGITLIRKHNHGLISVEPIVYELYRNKAVLEPFVGVASQDDSDNHFGSPEMDALGTLGTLAMNDQLMEQPLELYNQKIYIGGKFNLGDTAEANNRAWKEGHKFRREVMSAMNDTIKNLVNVDQTDYESIMQAAILHANDMMGGSQENLKLIKKNVAWFHKKQFLNVYHKSPTRLRDMMVIMQGNHFANVNKDSGEGENDAFEEWLLALKELQNDFPNDGNKHYYIKLMAGGEPQYFKPNEENPEIVIHSYGYSVARQGVIEEYGIGHDGKLLVQKTYRIGLSHEPGNVNKSRNQRADVFKTGHTHEATLAIDKSGYNTGRFLDQIGTTQRVTSTELGYGGLPRTACVEIKIYSQPGRYFKLVIPMEHMRHIGRAWLRLMVEKAIKEKNKIS</sequence>
<gene>
    <name evidence="1" type="ORF">A2725_02115</name>
</gene>
<dbReference type="Proteomes" id="UP000177067">
    <property type="component" value="Unassembled WGS sequence"/>
</dbReference>
<name>A0A1F6LK61_9BACT</name>
<reference evidence="1 2" key="1">
    <citation type="journal article" date="2016" name="Nat. Commun.">
        <title>Thousands of microbial genomes shed light on interconnected biogeochemical processes in an aquifer system.</title>
        <authorList>
            <person name="Anantharaman K."/>
            <person name="Brown C.T."/>
            <person name="Hug L.A."/>
            <person name="Sharon I."/>
            <person name="Castelle C.J."/>
            <person name="Probst A.J."/>
            <person name="Thomas B.C."/>
            <person name="Singh A."/>
            <person name="Wilkins M.J."/>
            <person name="Karaoz U."/>
            <person name="Brodie E.L."/>
            <person name="Williams K.H."/>
            <person name="Hubbard S.S."/>
            <person name="Banfield J.F."/>
        </authorList>
    </citation>
    <scope>NUCLEOTIDE SEQUENCE [LARGE SCALE GENOMIC DNA]</scope>
</reference>
<dbReference type="AlphaFoldDB" id="A0A1F6LK61"/>
<dbReference type="EMBL" id="MFPS01000006">
    <property type="protein sequence ID" value="OGH59790.1"/>
    <property type="molecule type" value="Genomic_DNA"/>
</dbReference>
<evidence type="ECO:0000313" key="2">
    <source>
        <dbReference type="Proteomes" id="UP000177067"/>
    </source>
</evidence>
<comment type="caution">
    <text evidence="1">The sequence shown here is derived from an EMBL/GenBank/DDBJ whole genome shotgun (WGS) entry which is preliminary data.</text>
</comment>
<proteinExistence type="predicted"/>